<dbReference type="GO" id="GO:0005524">
    <property type="term" value="F:ATP binding"/>
    <property type="evidence" value="ECO:0007669"/>
    <property type="project" value="UniProtKB-KW"/>
</dbReference>
<evidence type="ECO:0008006" key="6">
    <source>
        <dbReference type="Google" id="ProtNLM"/>
    </source>
</evidence>
<organism evidence="5">
    <name type="scientific">marine sediment metagenome</name>
    <dbReference type="NCBI Taxonomy" id="412755"/>
    <lineage>
        <taxon>unclassified sequences</taxon>
        <taxon>metagenomes</taxon>
        <taxon>ecological metagenomes</taxon>
    </lineage>
</organism>
<dbReference type="AlphaFoldDB" id="X0ZY02"/>
<evidence type="ECO:0000256" key="3">
    <source>
        <dbReference type="ARBA" id="ARBA00023186"/>
    </source>
</evidence>
<dbReference type="InterPro" id="IPR002423">
    <property type="entry name" value="Cpn60/GroEL/TCP-1"/>
</dbReference>
<dbReference type="InterPro" id="IPR017998">
    <property type="entry name" value="Chaperone_TCP-1"/>
</dbReference>
<evidence type="ECO:0000256" key="4">
    <source>
        <dbReference type="SAM" id="MobiDB-lite"/>
    </source>
</evidence>
<keyword evidence="3" id="KW-0143">Chaperone</keyword>
<evidence type="ECO:0000313" key="5">
    <source>
        <dbReference type="EMBL" id="GAG52911.1"/>
    </source>
</evidence>
<evidence type="ECO:0000256" key="2">
    <source>
        <dbReference type="ARBA" id="ARBA00022840"/>
    </source>
</evidence>
<reference evidence="5" key="1">
    <citation type="journal article" date="2014" name="Front. Microbiol.">
        <title>High frequency of phylogenetically diverse reductive dehalogenase-homologous genes in deep subseafloor sedimentary metagenomes.</title>
        <authorList>
            <person name="Kawai M."/>
            <person name="Futagami T."/>
            <person name="Toyoda A."/>
            <person name="Takaki Y."/>
            <person name="Nishi S."/>
            <person name="Hori S."/>
            <person name="Arai W."/>
            <person name="Tsubouchi T."/>
            <person name="Morono Y."/>
            <person name="Uchiyama I."/>
            <person name="Ito T."/>
            <person name="Fujiyama A."/>
            <person name="Inagaki F."/>
            <person name="Takami H."/>
        </authorList>
    </citation>
    <scope>NUCLEOTIDE SEQUENCE</scope>
    <source>
        <strain evidence="5">Expedition CK06-06</strain>
    </source>
</reference>
<dbReference type="GO" id="GO:0140662">
    <property type="term" value="F:ATP-dependent protein folding chaperone"/>
    <property type="evidence" value="ECO:0007669"/>
    <property type="project" value="InterPro"/>
</dbReference>
<gene>
    <name evidence="5" type="ORF">S01H1_76065</name>
</gene>
<dbReference type="EMBL" id="BARS01051023">
    <property type="protein sequence ID" value="GAG52911.1"/>
    <property type="molecule type" value="Genomic_DNA"/>
</dbReference>
<name>X0ZY02_9ZZZZ</name>
<feature type="non-terminal residue" evidence="5">
    <location>
        <position position="1"/>
    </location>
</feature>
<evidence type="ECO:0000256" key="1">
    <source>
        <dbReference type="ARBA" id="ARBA00022741"/>
    </source>
</evidence>
<dbReference type="InterPro" id="IPR027413">
    <property type="entry name" value="GROEL-like_equatorial_sf"/>
</dbReference>
<comment type="caution">
    <text evidence="5">The sequence shown here is derived from an EMBL/GenBank/DDBJ whole genome shotgun (WGS) entry which is preliminary data.</text>
</comment>
<keyword evidence="2" id="KW-0067">ATP-binding</keyword>
<dbReference type="Gene3D" id="1.10.560.10">
    <property type="entry name" value="GroEL-like equatorial domain"/>
    <property type="match status" value="1"/>
</dbReference>
<feature type="region of interest" description="Disordered" evidence="4">
    <location>
        <begin position="90"/>
        <end position="112"/>
    </location>
</feature>
<accession>X0ZY02</accession>
<dbReference type="Pfam" id="PF00118">
    <property type="entry name" value="Cpn60_TCP1"/>
    <property type="match status" value="1"/>
</dbReference>
<feature type="compositionally biased region" description="Gly residues" evidence="4">
    <location>
        <begin position="102"/>
        <end position="112"/>
    </location>
</feature>
<sequence length="112" mass="11747">LAIEAFADSLEVIPITLAENGGLDPIDILVALRAAHEKPDGLWKGVNVFTGKTVDMMEENILEPLVVKEQAIKSAVEAASMILRIDDVIASARTPPPPPPSGGGGYGGMPPY</sequence>
<proteinExistence type="predicted"/>
<dbReference type="PANTHER" id="PTHR11353">
    <property type="entry name" value="CHAPERONIN"/>
    <property type="match status" value="1"/>
</dbReference>
<dbReference type="SUPFAM" id="SSF48592">
    <property type="entry name" value="GroEL equatorial domain-like"/>
    <property type="match status" value="1"/>
</dbReference>
<protein>
    <recommendedName>
        <fullName evidence="6">Thermosome subunit</fullName>
    </recommendedName>
</protein>
<keyword evidence="1" id="KW-0547">Nucleotide-binding</keyword>